<dbReference type="InterPro" id="IPR006224">
    <property type="entry name" value="PsdUridine_synth_RluA-like_CS"/>
</dbReference>
<evidence type="ECO:0000256" key="2">
    <source>
        <dbReference type="ARBA" id="ARBA00002876"/>
    </source>
</evidence>
<dbReference type="Pfam" id="PF00849">
    <property type="entry name" value="PseudoU_synth_2"/>
    <property type="match status" value="1"/>
</dbReference>
<dbReference type="PANTHER" id="PTHR21600">
    <property type="entry name" value="MITOCHONDRIAL RNA PSEUDOURIDINE SYNTHASE"/>
    <property type="match status" value="1"/>
</dbReference>
<dbReference type="InterPro" id="IPR036986">
    <property type="entry name" value="S4_RNA-bd_sf"/>
</dbReference>
<dbReference type="GO" id="GO:0160141">
    <property type="term" value="F:23S rRNA pseudouridine(955/2504/2580) synthase activity"/>
    <property type="evidence" value="ECO:0007669"/>
    <property type="project" value="UniProtKB-EC"/>
</dbReference>
<organism evidence="11 12">
    <name type="scientific">Candidatus Dechloromonas phosphorivorans</name>
    <dbReference type="NCBI Taxonomy" id="2899244"/>
    <lineage>
        <taxon>Bacteria</taxon>
        <taxon>Pseudomonadati</taxon>
        <taxon>Pseudomonadota</taxon>
        <taxon>Betaproteobacteria</taxon>
        <taxon>Rhodocyclales</taxon>
        <taxon>Azonexaceae</taxon>
        <taxon>Dechloromonas</taxon>
    </lineage>
</organism>
<dbReference type="PROSITE" id="PS01129">
    <property type="entry name" value="PSI_RLU"/>
    <property type="match status" value="1"/>
</dbReference>
<dbReference type="EC" id="5.4.99.-" evidence="9"/>
<evidence type="ECO:0000256" key="8">
    <source>
        <dbReference type="PROSITE-ProRule" id="PRU00182"/>
    </source>
</evidence>
<keyword evidence="5 8" id="KW-0694">RNA-binding</keyword>
<dbReference type="PROSITE" id="PS50889">
    <property type="entry name" value="S4"/>
    <property type="match status" value="1"/>
</dbReference>
<evidence type="ECO:0000256" key="4">
    <source>
        <dbReference type="ARBA" id="ARBA00022552"/>
    </source>
</evidence>
<dbReference type="InterPro" id="IPR006225">
    <property type="entry name" value="PsdUridine_synth_RluC/D"/>
</dbReference>
<name>A0A935KA32_9RHOO</name>
<evidence type="ECO:0000256" key="1">
    <source>
        <dbReference type="ARBA" id="ARBA00000381"/>
    </source>
</evidence>
<evidence type="ECO:0000313" key="12">
    <source>
        <dbReference type="Proteomes" id="UP000739411"/>
    </source>
</evidence>
<dbReference type="Gene3D" id="3.30.2350.10">
    <property type="entry name" value="Pseudouridine synthase"/>
    <property type="match status" value="1"/>
</dbReference>
<feature type="domain" description="RNA-binding S4" evidence="10">
    <location>
        <begin position="21"/>
        <end position="80"/>
    </location>
</feature>
<dbReference type="CDD" id="cd02869">
    <property type="entry name" value="PseudoU_synth_RluA_like"/>
    <property type="match status" value="1"/>
</dbReference>
<dbReference type="SMART" id="SM00363">
    <property type="entry name" value="S4"/>
    <property type="match status" value="1"/>
</dbReference>
<evidence type="ECO:0000256" key="6">
    <source>
        <dbReference type="ARBA" id="ARBA00023235"/>
    </source>
</evidence>
<sequence>MNSAGNNSVTYKVISEEEQGQRLDNFLIRHCKGVPKSHIYRILRSGEVRVNSGRVDATYRLCVDDKIRIPPIRIAERPQNEVDEAAKQRVDLPIIYEDDALLVIDKPEGIAVHGGSGVSFGVIEALRRQRPLAKFLELAHRLDRETSGVLLVGKKRSALTALHDMFREHGAGADKRYLVLVKGRWMNTTQHVKLPLYKYLTESGERRVSVNPEGKASHTVFRLLARWPEMSLLEAQLKTGRTHQIRVHLAHLGFPILGDEKYGDFALNKNLQRHGLKRMALHAWRMGFAHPLTAEPLECIAPLPDSFGNYIVTVDAQNGREFTADNFDEIIGKRFGNK</sequence>
<comment type="caution">
    <text evidence="11">The sequence shown here is derived from an EMBL/GenBank/DDBJ whole genome shotgun (WGS) entry which is preliminary data.</text>
</comment>
<keyword evidence="4" id="KW-0698">rRNA processing</keyword>
<dbReference type="GO" id="GO:0003723">
    <property type="term" value="F:RNA binding"/>
    <property type="evidence" value="ECO:0007669"/>
    <property type="project" value="UniProtKB-KW"/>
</dbReference>
<dbReference type="EMBL" id="JADJMS010000021">
    <property type="protein sequence ID" value="MBK7415545.1"/>
    <property type="molecule type" value="Genomic_DNA"/>
</dbReference>
<evidence type="ECO:0000256" key="9">
    <source>
        <dbReference type="RuleBase" id="RU362028"/>
    </source>
</evidence>
<comment type="catalytic activity">
    <reaction evidence="9">
        <text>a uridine in RNA = a pseudouridine in RNA</text>
        <dbReference type="Rhea" id="RHEA:48348"/>
        <dbReference type="Rhea" id="RHEA-COMP:12068"/>
        <dbReference type="Rhea" id="RHEA-COMP:12069"/>
        <dbReference type="ChEBI" id="CHEBI:65314"/>
        <dbReference type="ChEBI" id="CHEBI:65315"/>
    </reaction>
</comment>
<gene>
    <name evidence="11" type="ORF">IPJ38_10975</name>
</gene>
<dbReference type="Gene3D" id="3.10.290.10">
    <property type="entry name" value="RNA-binding S4 domain"/>
    <property type="match status" value="1"/>
</dbReference>
<proteinExistence type="inferred from homology"/>
<feature type="active site" evidence="7">
    <location>
        <position position="143"/>
    </location>
</feature>
<reference evidence="11 12" key="1">
    <citation type="submission" date="2020-10" db="EMBL/GenBank/DDBJ databases">
        <title>Connecting structure to function with the recovery of over 1000 high-quality activated sludge metagenome-assembled genomes encoding full-length rRNA genes using long-read sequencing.</title>
        <authorList>
            <person name="Singleton C.M."/>
            <person name="Petriglieri F."/>
            <person name="Kristensen J.M."/>
            <person name="Kirkegaard R.H."/>
            <person name="Michaelsen T.Y."/>
            <person name="Andersen M.H."/>
            <person name="Karst S.M."/>
            <person name="Dueholm M.S."/>
            <person name="Nielsen P.H."/>
            <person name="Albertsen M."/>
        </authorList>
    </citation>
    <scope>NUCLEOTIDE SEQUENCE [LARGE SCALE GENOMIC DNA]</scope>
    <source>
        <strain evidence="11">EsbW_18-Q3-R4-48_BATAC.463</strain>
    </source>
</reference>
<dbReference type="GO" id="GO:0000455">
    <property type="term" value="P:enzyme-directed rRNA pseudouridine synthesis"/>
    <property type="evidence" value="ECO:0007669"/>
    <property type="project" value="TreeGrafter"/>
</dbReference>
<evidence type="ECO:0000256" key="5">
    <source>
        <dbReference type="ARBA" id="ARBA00022884"/>
    </source>
</evidence>
<evidence type="ECO:0000256" key="3">
    <source>
        <dbReference type="ARBA" id="ARBA00010876"/>
    </source>
</evidence>
<dbReference type="InterPro" id="IPR020103">
    <property type="entry name" value="PsdUridine_synth_cat_dom_sf"/>
</dbReference>
<dbReference type="Proteomes" id="UP000739411">
    <property type="component" value="Unassembled WGS sequence"/>
</dbReference>
<dbReference type="NCBIfam" id="TIGR00005">
    <property type="entry name" value="rluA_subfam"/>
    <property type="match status" value="1"/>
</dbReference>
<accession>A0A935KA32</accession>
<evidence type="ECO:0000259" key="10">
    <source>
        <dbReference type="SMART" id="SM00363"/>
    </source>
</evidence>
<evidence type="ECO:0000256" key="7">
    <source>
        <dbReference type="PIRSR" id="PIRSR606225-1"/>
    </source>
</evidence>
<dbReference type="InterPro" id="IPR006145">
    <property type="entry name" value="PsdUridine_synth_RsuA/RluA"/>
</dbReference>
<dbReference type="Pfam" id="PF01479">
    <property type="entry name" value="S4"/>
    <property type="match status" value="1"/>
</dbReference>
<dbReference type="SUPFAM" id="SSF55120">
    <property type="entry name" value="Pseudouridine synthase"/>
    <property type="match status" value="1"/>
</dbReference>
<comment type="function">
    <text evidence="2">Responsible for synthesis of pseudouridine from uracil at positions 955, 2504 and 2580 in 23S ribosomal RNA.</text>
</comment>
<comment type="catalytic activity">
    <reaction evidence="1">
        <text>uridine(955/2504/2580) in 23S rRNA = pseudouridine(955/2504/2580) in 23S rRNA</text>
        <dbReference type="Rhea" id="RHEA:42528"/>
        <dbReference type="Rhea" id="RHEA-COMP:10099"/>
        <dbReference type="Rhea" id="RHEA-COMP:10100"/>
        <dbReference type="ChEBI" id="CHEBI:65314"/>
        <dbReference type="ChEBI" id="CHEBI:65315"/>
        <dbReference type="EC" id="5.4.99.24"/>
    </reaction>
</comment>
<dbReference type="PANTHER" id="PTHR21600:SF92">
    <property type="entry name" value="RIBOSOMAL LARGE SUBUNIT PSEUDOURIDINE SYNTHASE C"/>
    <property type="match status" value="1"/>
</dbReference>
<dbReference type="AlphaFoldDB" id="A0A935KA32"/>
<keyword evidence="6 9" id="KW-0413">Isomerase</keyword>
<dbReference type="SUPFAM" id="SSF55174">
    <property type="entry name" value="Alpha-L RNA-binding motif"/>
    <property type="match status" value="1"/>
</dbReference>
<dbReference type="CDD" id="cd00165">
    <property type="entry name" value="S4"/>
    <property type="match status" value="1"/>
</dbReference>
<dbReference type="InterPro" id="IPR050188">
    <property type="entry name" value="RluA_PseudoU_synthase"/>
</dbReference>
<evidence type="ECO:0000313" key="11">
    <source>
        <dbReference type="EMBL" id="MBK7415545.1"/>
    </source>
</evidence>
<comment type="similarity">
    <text evidence="3 9">Belongs to the pseudouridine synthase RluA family.</text>
</comment>
<protein>
    <recommendedName>
        <fullName evidence="9">Pseudouridine synthase</fullName>
        <ecNumber evidence="9">5.4.99.-</ecNumber>
    </recommendedName>
</protein>
<dbReference type="InterPro" id="IPR002942">
    <property type="entry name" value="S4_RNA-bd"/>
</dbReference>